<dbReference type="EMBL" id="PDUD01000074">
    <property type="protein sequence ID" value="PHN00807.1"/>
    <property type="molecule type" value="Genomic_DNA"/>
</dbReference>
<name>A0A2D0MX68_FLAN2</name>
<proteinExistence type="predicted"/>
<protein>
    <submittedName>
        <fullName evidence="1">Uncharacterized protein</fullName>
    </submittedName>
</protein>
<accession>A0A2D0MX68</accession>
<evidence type="ECO:0000313" key="1">
    <source>
        <dbReference type="EMBL" id="PHN00807.1"/>
    </source>
</evidence>
<dbReference type="AlphaFoldDB" id="A0A2D0MX68"/>
<organism evidence="1 2">
    <name type="scientific">Flavilitoribacter nigricans (strain ATCC 23147 / DSM 23189 / NBRC 102662 / NCIMB 1420 / SS-2)</name>
    <name type="common">Lewinella nigricans</name>
    <dbReference type="NCBI Taxonomy" id="1122177"/>
    <lineage>
        <taxon>Bacteria</taxon>
        <taxon>Pseudomonadati</taxon>
        <taxon>Bacteroidota</taxon>
        <taxon>Saprospiria</taxon>
        <taxon>Saprospirales</taxon>
        <taxon>Lewinellaceae</taxon>
        <taxon>Flavilitoribacter</taxon>
    </lineage>
</organism>
<evidence type="ECO:0000313" key="2">
    <source>
        <dbReference type="Proteomes" id="UP000223913"/>
    </source>
</evidence>
<dbReference type="Proteomes" id="UP000223913">
    <property type="component" value="Unassembled WGS sequence"/>
</dbReference>
<keyword evidence="2" id="KW-1185">Reference proteome</keyword>
<sequence>MIHPQSNHPIIPSSNHQFYLIILLSLISCTKPQISTTLPAPRPQPHALTITGYYHPKTCRVFFDARKTQTGTLLHDDTTEPKNCRDESLPFQIHTFLFPTEKENYHGLRIEGRYPFTTENFQLANSVYPDFQQQATHLYTFTTSGKYILQIFFPERQWNTFIDDTERITFTFQVTKTHPIPLTPKFTLLQGQYDPTIDLVNFQNLPDLHADKFSSSMNADSVSSSVQFHLIDSIHTFRVRSIYHLLTEDFTLWSDSEDCRPLQNWDLSLIPATGYNLLEIKLDPPFLECLKRGEIFHFRMALLR</sequence>
<gene>
    <name evidence="1" type="ORF">CRP01_40410</name>
</gene>
<dbReference type="RefSeq" id="WP_099155801.1">
    <property type="nucleotide sequence ID" value="NZ_PDUD01000074.1"/>
</dbReference>
<comment type="caution">
    <text evidence="1">The sequence shown here is derived from an EMBL/GenBank/DDBJ whole genome shotgun (WGS) entry which is preliminary data.</text>
</comment>
<reference evidence="1 2" key="1">
    <citation type="submission" date="2017-10" db="EMBL/GenBank/DDBJ databases">
        <title>The draft genome sequence of Lewinella nigricans NBRC 102662.</title>
        <authorList>
            <person name="Wang K."/>
        </authorList>
    </citation>
    <scope>NUCLEOTIDE SEQUENCE [LARGE SCALE GENOMIC DNA]</scope>
    <source>
        <strain evidence="1 2">NBRC 102662</strain>
    </source>
</reference>